<evidence type="ECO:0000259" key="8">
    <source>
        <dbReference type="PROSITE" id="PS50011"/>
    </source>
</evidence>
<evidence type="ECO:0000256" key="6">
    <source>
        <dbReference type="PROSITE-ProRule" id="PRU10141"/>
    </source>
</evidence>
<evidence type="ECO:0000313" key="9">
    <source>
        <dbReference type="EMBL" id="OCB91959.1"/>
    </source>
</evidence>
<dbReference type="Proteomes" id="UP000757232">
    <property type="component" value="Unassembled WGS sequence"/>
</dbReference>
<keyword evidence="4 9" id="KW-0418">Kinase</keyword>
<dbReference type="EMBL" id="LNZH02000047">
    <property type="protein sequence ID" value="OCB91959.1"/>
    <property type="molecule type" value="Genomic_DNA"/>
</dbReference>
<feature type="compositionally biased region" description="Basic and acidic residues" evidence="7">
    <location>
        <begin position="344"/>
        <end position="357"/>
    </location>
</feature>
<dbReference type="InterPro" id="IPR011009">
    <property type="entry name" value="Kinase-like_dom_sf"/>
</dbReference>
<feature type="compositionally biased region" description="Polar residues" evidence="7">
    <location>
        <begin position="1350"/>
        <end position="1362"/>
    </location>
</feature>
<keyword evidence="2" id="KW-0808">Transferase</keyword>
<evidence type="ECO:0000256" key="3">
    <source>
        <dbReference type="ARBA" id="ARBA00022741"/>
    </source>
</evidence>
<dbReference type="InterPro" id="IPR000719">
    <property type="entry name" value="Prot_kinase_dom"/>
</dbReference>
<dbReference type="PANTHER" id="PTHR43895">
    <property type="entry name" value="CALCIUM/CALMODULIN-DEPENDENT PROTEIN KINASE KINASE-RELATED"/>
    <property type="match status" value="1"/>
</dbReference>
<feature type="compositionally biased region" description="Pro residues" evidence="7">
    <location>
        <begin position="20"/>
        <end position="30"/>
    </location>
</feature>
<dbReference type="GO" id="GO:0007165">
    <property type="term" value="P:signal transduction"/>
    <property type="evidence" value="ECO:0007669"/>
    <property type="project" value="TreeGrafter"/>
</dbReference>
<feature type="compositionally biased region" description="Low complexity" evidence="7">
    <location>
        <begin position="877"/>
        <end position="890"/>
    </location>
</feature>
<dbReference type="Gene3D" id="1.10.510.10">
    <property type="entry name" value="Transferase(Phosphotransferase) domain 1"/>
    <property type="match status" value="2"/>
</dbReference>
<feature type="compositionally biased region" description="Basic and acidic residues" evidence="7">
    <location>
        <begin position="787"/>
        <end position="802"/>
    </location>
</feature>
<feature type="compositionally biased region" description="Basic and acidic residues" evidence="7">
    <location>
        <begin position="818"/>
        <end position="827"/>
    </location>
</feature>
<reference evidence="9" key="1">
    <citation type="submission" date="2016-06" db="EMBL/GenBank/DDBJ databases">
        <title>Draft Genome sequence of the fungus Inonotus baumii.</title>
        <authorList>
            <person name="Zhu H."/>
            <person name="Lin W."/>
        </authorList>
    </citation>
    <scope>NUCLEOTIDE SEQUENCE</scope>
    <source>
        <strain evidence="9">821</strain>
    </source>
</reference>
<name>A0A9Q5I5D2_SANBA</name>
<dbReference type="GO" id="GO:0005524">
    <property type="term" value="F:ATP binding"/>
    <property type="evidence" value="ECO:0007669"/>
    <property type="project" value="UniProtKB-UniRule"/>
</dbReference>
<dbReference type="InterPro" id="IPR017441">
    <property type="entry name" value="Protein_kinase_ATP_BS"/>
</dbReference>
<feature type="compositionally biased region" description="Acidic residues" evidence="7">
    <location>
        <begin position="1315"/>
        <end position="1327"/>
    </location>
</feature>
<feature type="region of interest" description="Disordered" evidence="7">
    <location>
        <begin position="344"/>
        <end position="417"/>
    </location>
</feature>
<gene>
    <name evidence="9" type="ORF">A7U60_g728</name>
</gene>
<dbReference type="SMART" id="SM00220">
    <property type="entry name" value="S_TKc"/>
    <property type="match status" value="1"/>
</dbReference>
<protein>
    <submittedName>
        <fullName evidence="9">Kinase-like protein</fullName>
    </submittedName>
</protein>
<dbReference type="GO" id="GO:0004674">
    <property type="term" value="F:protein serine/threonine kinase activity"/>
    <property type="evidence" value="ECO:0007669"/>
    <property type="project" value="UniProtKB-KW"/>
</dbReference>
<accession>A0A9Q5I5D2</accession>
<feature type="region of interest" description="Disordered" evidence="7">
    <location>
        <begin position="1"/>
        <end position="53"/>
    </location>
</feature>
<keyword evidence="3 6" id="KW-0547">Nucleotide-binding</keyword>
<dbReference type="PROSITE" id="PS00107">
    <property type="entry name" value="PROTEIN_KINASE_ATP"/>
    <property type="match status" value="1"/>
</dbReference>
<keyword evidence="10" id="KW-1185">Reference proteome</keyword>
<feature type="compositionally biased region" description="Basic and acidic residues" evidence="7">
    <location>
        <begin position="1021"/>
        <end position="1031"/>
    </location>
</feature>
<feature type="region of interest" description="Disordered" evidence="7">
    <location>
        <begin position="1315"/>
        <end position="1362"/>
    </location>
</feature>
<organism evidence="9 10">
    <name type="scientific">Sanghuangporus baumii</name>
    <name type="common">Phellinus baumii</name>
    <dbReference type="NCBI Taxonomy" id="108892"/>
    <lineage>
        <taxon>Eukaryota</taxon>
        <taxon>Fungi</taxon>
        <taxon>Dikarya</taxon>
        <taxon>Basidiomycota</taxon>
        <taxon>Agaricomycotina</taxon>
        <taxon>Agaricomycetes</taxon>
        <taxon>Hymenochaetales</taxon>
        <taxon>Hymenochaetaceae</taxon>
        <taxon>Sanghuangporus</taxon>
    </lineage>
</organism>
<feature type="region of interest" description="Disordered" evidence="7">
    <location>
        <begin position="74"/>
        <end position="117"/>
    </location>
</feature>
<keyword evidence="5 6" id="KW-0067">ATP-binding</keyword>
<feature type="compositionally biased region" description="Basic and acidic residues" evidence="7">
    <location>
        <begin position="177"/>
        <end position="186"/>
    </location>
</feature>
<feature type="compositionally biased region" description="Basic and acidic residues" evidence="7">
    <location>
        <begin position="380"/>
        <end position="395"/>
    </location>
</feature>
<evidence type="ECO:0000256" key="7">
    <source>
        <dbReference type="SAM" id="MobiDB-lite"/>
    </source>
</evidence>
<feature type="region of interest" description="Disordered" evidence="7">
    <location>
        <begin position="175"/>
        <end position="204"/>
    </location>
</feature>
<feature type="domain" description="Protein kinase" evidence="8">
    <location>
        <begin position="140"/>
        <end position="693"/>
    </location>
</feature>
<evidence type="ECO:0000256" key="2">
    <source>
        <dbReference type="ARBA" id="ARBA00022679"/>
    </source>
</evidence>
<feature type="compositionally biased region" description="Polar residues" evidence="7">
    <location>
        <begin position="942"/>
        <end position="954"/>
    </location>
</feature>
<feature type="compositionally biased region" description="Basic and acidic residues" evidence="7">
    <location>
        <begin position="526"/>
        <end position="539"/>
    </location>
</feature>
<dbReference type="Gene3D" id="3.30.200.20">
    <property type="entry name" value="Phosphorylase Kinase, domain 1"/>
    <property type="match status" value="1"/>
</dbReference>
<proteinExistence type="predicted"/>
<feature type="compositionally biased region" description="Polar residues" evidence="7">
    <location>
        <begin position="895"/>
        <end position="908"/>
    </location>
</feature>
<dbReference type="PANTHER" id="PTHR43895:SF152">
    <property type="entry name" value="SERINE_THREONINE-PROTEIN KINASE TOS3"/>
    <property type="match status" value="1"/>
</dbReference>
<feature type="compositionally biased region" description="Basic and acidic residues" evidence="7">
    <location>
        <begin position="479"/>
        <end position="488"/>
    </location>
</feature>
<dbReference type="Pfam" id="PF00069">
    <property type="entry name" value="Pkinase"/>
    <property type="match status" value="2"/>
</dbReference>
<feature type="region of interest" description="Disordered" evidence="7">
    <location>
        <begin position="787"/>
        <end position="919"/>
    </location>
</feature>
<evidence type="ECO:0000256" key="4">
    <source>
        <dbReference type="ARBA" id="ARBA00022777"/>
    </source>
</evidence>
<dbReference type="SUPFAM" id="SSF56112">
    <property type="entry name" value="Protein kinase-like (PK-like)"/>
    <property type="match status" value="2"/>
</dbReference>
<evidence type="ECO:0000256" key="1">
    <source>
        <dbReference type="ARBA" id="ARBA00022527"/>
    </source>
</evidence>
<feature type="compositionally biased region" description="Polar residues" evidence="7">
    <location>
        <begin position="489"/>
        <end position="498"/>
    </location>
</feature>
<keyword evidence="1" id="KW-0723">Serine/threonine-protein kinase</keyword>
<feature type="binding site" evidence="6">
    <location>
        <position position="170"/>
    </location>
    <ligand>
        <name>ATP</name>
        <dbReference type="ChEBI" id="CHEBI:30616"/>
    </ligand>
</feature>
<dbReference type="OrthoDB" id="68483at2759"/>
<feature type="compositionally biased region" description="Polar residues" evidence="7">
    <location>
        <begin position="36"/>
        <end position="52"/>
    </location>
</feature>
<evidence type="ECO:0000313" key="10">
    <source>
        <dbReference type="Proteomes" id="UP000757232"/>
    </source>
</evidence>
<comment type="caution">
    <text evidence="9">The sequence shown here is derived from an EMBL/GenBank/DDBJ whole genome shotgun (WGS) entry which is preliminary data.</text>
</comment>
<evidence type="ECO:0000256" key="5">
    <source>
        <dbReference type="ARBA" id="ARBA00022840"/>
    </source>
</evidence>
<dbReference type="PROSITE" id="PS50011">
    <property type="entry name" value="PROTEIN_KINASE_DOM"/>
    <property type="match status" value="1"/>
</dbReference>
<sequence length="1362" mass="148946">MHAMSSRHNQHHFHQDQQSPSPPPSSPYQPYPHSTDFLSPSATQFHQQSRSPSPYAPYLVTHFGFHPSTRPCSPIVPTPVSHAMSRSSTPAPPPSSSGHGHAREVMPAPSETPLPPEDVVMTSTINFARDVRDRPIINQYLIGHRLGIGQHGEVYKGYDMRRGNMVVAIKACRRKNPKEAKHEQLRQRNQGPIPRTGGGFGGLTRPRLVDQLQNTEKKVLREIAIMKKCKHGQIVQLYEVINDRLTNKILLIMEYMGGGEVKWRDDHGRPCLRVDQTRRICRDVVLGLLYLHYQGIIHRDIKPANLLWTADRKNVKITDFGVSHFSAAQRIDALKQSPAYREALERRKQARRKREEDPSGVSTPGRRRTNVWRGKGSVHGSKEDVKGKGRARDEPLISSGVHKSEMSSPVSDDEDAAAEKELLEELAGDVDPILLDDGGLSRQAGTPSFLAPEIIWEFGEKQTAALYSRVGLSRGKLKCFEEDGREENQCVNKESGQSGERRATGSNGRDGADMDKAPASLAASLKEPRRLSHTDEEAAPRASDATSQTSLDSELAFADPDQTQSTMPDPDPSSFRDPNRDEAGAVQLLDLPPRPPITKAIDVWALGVTLYCLLFGRTPWGGVTEFAMYQMIHMDDFKVDDCMGYDRISTGGRIHVPSDTSEGAIVIGLLDRLLEKDCTKRITLEEVKRLPWITRDIPNPEEWVTETAPERLDPIRITSADEDVAMSTVKFRWKFDMTKAYRRFRSLLPAGRTAAVRQQQQMQRRADQRELYDAELDGILQRSLHIESESEISEKPSERRLGGSEATGLRHKPSRSRRVVDVVERGVKKISRHGSGLRSANNSGGETPRNLKRRTLPDLMLGSRGRSMSRSREASRSRPSSRASGPATPRVASGGSYSNLTSPSTAGFTSDGETDILDEDEVRAIHDSRWNERKELEKQQRQKATVRQSLSNISKIWRTKGSPHESLSESSSKGSLGTWRGLARSPASPASPAGGNANKSGTASDPASARASFATQRLQRRSADEFGDARTHKGVRAAGVRSDLGPVIASAGVATAGRGLALASADELTSAVRASSWGDVAEEFAYDYGYGASRRADLEFDADGVSDYGYGSGSAYGEHMYANSGGFTYESGDVDSYANEDDEVRLVGAGGILSHPVSGPSSPNSLSGVSVGVGGIPHDGFSLQGIAHEVGSSTSSPGSASAQAVAPGPSVNAQVLHAHLQDSGRRRGTSVGSMYPQNYPHVVSSPLARSPINSEHEETPIYDDFELDNGGNILLNRNPSAEGSMNANVERAPPESVERIVGRGMTGLRVEEEVQDNDVFVDDDSSSSEDAPIEVRRRRPSEILARSRSGVRSEQPASSPIA</sequence>
<feature type="region of interest" description="Disordered" evidence="7">
    <location>
        <begin position="934"/>
        <end position="1032"/>
    </location>
</feature>
<feature type="region of interest" description="Disordered" evidence="7">
    <location>
        <begin position="479"/>
        <end position="580"/>
    </location>
</feature>